<dbReference type="EMBL" id="KN831963">
    <property type="protein sequence ID" value="KIO06271.1"/>
    <property type="molecule type" value="Genomic_DNA"/>
</dbReference>
<accession>A0A0C3PDP0</accession>
<evidence type="ECO:0000313" key="2">
    <source>
        <dbReference type="Proteomes" id="UP000054217"/>
    </source>
</evidence>
<reference evidence="1 2" key="1">
    <citation type="submission" date="2014-04" db="EMBL/GenBank/DDBJ databases">
        <authorList>
            <consortium name="DOE Joint Genome Institute"/>
            <person name="Kuo A."/>
            <person name="Kohler A."/>
            <person name="Costa M.D."/>
            <person name="Nagy L.G."/>
            <person name="Floudas D."/>
            <person name="Copeland A."/>
            <person name="Barry K.W."/>
            <person name="Cichocki N."/>
            <person name="Veneault-Fourrey C."/>
            <person name="LaButti K."/>
            <person name="Lindquist E.A."/>
            <person name="Lipzen A."/>
            <person name="Lundell T."/>
            <person name="Morin E."/>
            <person name="Murat C."/>
            <person name="Sun H."/>
            <person name="Tunlid A."/>
            <person name="Henrissat B."/>
            <person name="Grigoriev I.V."/>
            <person name="Hibbett D.S."/>
            <person name="Martin F."/>
            <person name="Nordberg H.P."/>
            <person name="Cantor M.N."/>
            <person name="Hua S.X."/>
        </authorList>
    </citation>
    <scope>NUCLEOTIDE SEQUENCE [LARGE SCALE GENOMIC DNA]</scope>
    <source>
        <strain evidence="1 2">Marx 270</strain>
    </source>
</reference>
<name>A0A0C3PDP0_PISTI</name>
<proteinExistence type="predicted"/>
<protein>
    <submittedName>
        <fullName evidence="1">Uncharacterized protein</fullName>
    </submittedName>
</protein>
<sequence>MVSALAQYDPVGEGAVGQNGIGPPLAWSLLLANGSPKQCVHSAPNGIHIPDREDPPTPLANTDNCAMLHIKEETDAMEETLHNLMHLCHAVTQRDHLAKGSTYDLFRSIPSGPNMGHRHLCGDLPENAAIMAHESALFNIFLSLKHLDNHPSLEVSRLQLLALVENEIHRIDSIWQAAWNRSADGKDDPDIGKSRRASGVSVNTAKNVPTWYLLKAIS</sequence>
<dbReference type="InParanoid" id="A0A0C3PDP0"/>
<organism evidence="1 2">
    <name type="scientific">Pisolithus tinctorius Marx 270</name>
    <dbReference type="NCBI Taxonomy" id="870435"/>
    <lineage>
        <taxon>Eukaryota</taxon>
        <taxon>Fungi</taxon>
        <taxon>Dikarya</taxon>
        <taxon>Basidiomycota</taxon>
        <taxon>Agaricomycotina</taxon>
        <taxon>Agaricomycetes</taxon>
        <taxon>Agaricomycetidae</taxon>
        <taxon>Boletales</taxon>
        <taxon>Sclerodermatineae</taxon>
        <taxon>Pisolithaceae</taxon>
        <taxon>Pisolithus</taxon>
    </lineage>
</organism>
<gene>
    <name evidence="1" type="ORF">M404DRAFT_8746</name>
</gene>
<reference evidence="2" key="2">
    <citation type="submission" date="2015-01" db="EMBL/GenBank/DDBJ databases">
        <title>Evolutionary Origins and Diversification of the Mycorrhizal Mutualists.</title>
        <authorList>
            <consortium name="DOE Joint Genome Institute"/>
            <consortium name="Mycorrhizal Genomics Consortium"/>
            <person name="Kohler A."/>
            <person name="Kuo A."/>
            <person name="Nagy L.G."/>
            <person name="Floudas D."/>
            <person name="Copeland A."/>
            <person name="Barry K.W."/>
            <person name="Cichocki N."/>
            <person name="Veneault-Fourrey C."/>
            <person name="LaButti K."/>
            <person name="Lindquist E.A."/>
            <person name="Lipzen A."/>
            <person name="Lundell T."/>
            <person name="Morin E."/>
            <person name="Murat C."/>
            <person name="Riley R."/>
            <person name="Ohm R."/>
            <person name="Sun H."/>
            <person name="Tunlid A."/>
            <person name="Henrissat B."/>
            <person name="Grigoriev I.V."/>
            <person name="Hibbett D.S."/>
            <person name="Martin F."/>
        </authorList>
    </citation>
    <scope>NUCLEOTIDE SEQUENCE [LARGE SCALE GENOMIC DNA]</scope>
    <source>
        <strain evidence="2">Marx 270</strain>
    </source>
</reference>
<dbReference type="HOGENOM" id="CLU_1267351_0_0_1"/>
<evidence type="ECO:0000313" key="1">
    <source>
        <dbReference type="EMBL" id="KIO06271.1"/>
    </source>
</evidence>
<dbReference type="OrthoDB" id="2675534at2759"/>
<dbReference type="AlphaFoldDB" id="A0A0C3PDP0"/>
<dbReference type="Proteomes" id="UP000054217">
    <property type="component" value="Unassembled WGS sequence"/>
</dbReference>
<keyword evidence="2" id="KW-1185">Reference proteome</keyword>